<gene>
    <name evidence="14" type="ORF">OKIOD_LOCUS2710</name>
</gene>
<keyword evidence="10" id="KW-0407">Ion channel</keyword>
<keyword evidence="2" id="KW-0813">Transport</keyword>
<feature type="region of interest" description="Disordered" evidence="11">
    <location>
        <begin position="485"/>
        <end position="543"/>
    </location>
</feature>
<keyword evidence="8" id="KW-0406">Ion transport</keyword>
<evidence type="ECO:0000259" key="13">
    <source>
        <dbReference type="Pfam" id="PF00520"/>
    </source>
</evidence>
<evidence type="ECO:0000256" key="6">
    <source>
        <dbReference type="ARBA" id="ARBA00022958"/>
    </source>
</evidence>
<dbReference type="Gene3D" id="1.10.287.70">
    <property type="match status" value="1"/>
</dbReference>
<feature type="transmembrane region" description="Helical" evidence="12">
    <location>
        <begin position="217"/>
        <end position="238"/>
    </location>
</feature>
<organism evidence="14 15">
    <name type="scientific">Oikopleura dioica</name>
    <name type="common">Tunicate</name>
    <dbReference type="NCBI Taxonomy" id="34765"/>
    <lineage>
        <taxon>Eukaryota</taxon>
        <taxon>Metazoa</taxon>
        <taxon>Chordata</taxon>
        <taxon>Tunicata</taxon>
        <taxon>Appendicularia</taxon>
        <taxon>Copelata</taxon>
        <taxon>Oikopleuridae</taxon>
        <taxon>Oikopleura</taxon>
    </lineage>
</organism>
<keyword evidence="4 12" id="KW-0812">Transmembrane</keyword>
<sequence length="559" mass="63566">MTGVLERSEEVPLRVIVDELKFYSLEADVINDFLMSECILAKDPMSNIQSRTKFKRILSELICLQKLDEDDDPFSKWKNFRKIFVRYLSIFIVAIATIGFIVDSGYLEAENRSEGLDKNLKRLEFLFGIWFSMQLFGEFVITPKFETFDKLMFLINIISLQASIQYLVINTWFSGNENRLFLRVINFLRSFRVLLLERFCRNLRHLLISIYDTRTMIGHVIIINLFTSSIIGTFVYSFETKEEFNSIPQSIQFVISTMATIGYGVPEVPETLPGKLCSVVAVIFGIICVSLPIPIIATTWQRKYITDMKEFCGPIGKMYTPADLRESSMPDASYLQNYVREIVQQRGWTGAESAANDDLTRLNNLLSLVDGILLNVFPDGSIHSIYGFFFCSKLKVDDSVLGPMETFIDATGISEDELKRLKLIINTTLRIVINKRSHQAKKEYVTLEEATKSASNSSAESNQFLMEFNHRISIPNEVLRIATRSLPKKQQMKSNGGGKSSSKNNQNSPAKNSQAGSSVVKGTPNSRPKRNSPRNTKGTVIYRLLSDDNFSNSFYTEVQ</sequence>
<keyword evidence="9 12" id="KW-0472">Membrane</keyword>
<evidence type="ECO:0000313" key="14">
    <source>
        <dbReference type="EMBL" id="CAG5086244.1"/>
    </source>
</evidence>
<dbReference type="InterPro" id="IPR028325">
    <property type="entry name" value="VG_K_chnl"/>
</dbReference>
<name>A0ABN7RUD4_OIKDI</name>
<evidence type="ECO:0000256" key="5">
    <source>
        <dbReference type="ARBA" id="ARBA00022826"/>
    </source>
</evidence>
<protein>
    <submittedName>
        <fullName evidence="14">Oidioi.mRNA.OKI2018_I69.PAR.g11152.t1.cds</fullName>
    </submittedName>
</protein>
<comment type="subcellular location">
    <subcellularLocation>
        <location evidence="1">Membrane</location>
        <topology evidence="1">Multi-pass membrane protein</topology>
    </subcellularLocation>
</comment>
<dbReference type="Proteomes" id="UP001158576">
    <property type="component" value="Chromosome PAR"/>
</dbReference>
<evidence type="ECO:0000256" key="1">
    <source>
        <dbReference type="ARBA" id="ARBA00004141"/>
    </source>
</evidence>
<evidence type="ECO:0000256" key="11">
    <source>
        <dbReference type="SAM" id="MobiDB-lite"/>
    </source>
</evidence>
<evidence type="ECO:0000256" key="12">
    <source>
        <dbReference type="SAM" id="Phobius"/>
    </source>
</evidence>
<dbReference type="EMBL" id="OU015568">
    <property type="protein sequence ID" value="CAG5086244.1"/>
    <property type="molecule type" value="Genomic_DNA"/>
</dbReference>
<feature type="transmembrane region" description="Helical" evidence="12">
    <location>
        <begin position="84"/>
        <end position="102"/>
    </location>
</feature>
<dbReference type="PANTHER" id="PTHR11537">
    <property type="entry name" value="VOLTAGE-GATED POTASSIUM CHANNEL"/>
    <property type="match status" value="1"/>
</dbReference>
<proteinExistence type="predicted"/>
<evidence type="ECO:0000256" key="9">
    <source>
        <dbReference type="ARBA" id="ARBA00023136"/>
    </source>
</evidence>
<reference evidence="14 15" key="1">
    <citation type="submission" date="2021-04" db="EMBL/GenBank/DDBJ databases">
        <authorList>
            <person name="Bliznina A."/>
        </authorList>
    </citation>
    <scope>NUCLEOTIDE SEQUENCE [LARGE SCALE GENOMIC DNA]</scope>
</reference>
<dbReference type="InterPro" id="IPR005821">
    <property type="entry name" value="Ion_trans_dom"/>
</dbReference>
<keyword evidence="7 12" id="KW-1133">Transmembrane helix</keyword>
<dbReference type="SUPFAM" id="SSF81324">
    <property type="entry name" value="Voltage-gated potassium channels"/>
    <property type="match status" value="1"/>
</dbReference>
<keyword evidence="6" id="KW-0630">Potassium</keyword>
<evidence type="ECO:0000256" key="8">
    <source>
        <dbReference type="ARBA" id="ARBA00023065"/>
    </source>
</evidence>
<feature type="transmembrane region" description="Helical" evidence="12">
    <location>
        <begin position="153"/>
        <end position="174"/>
    </location>
</feature>
<evidence type="ECO:0000256" key="3">
    <source>
        <dbReference type="ARBA" id="ARBA00022538"/>
    </source>
</evidence>
<dbReference type="Pfam" id="PF00520">
    <property type="entry name" value="Ion_trans"/>
    <property type="match status" value="1"/>
</dbReference>
<keyword evidence="5" id="KW-0631">Potassium channel</keyword>
<keyword evidence="15" id="KW-1185">Reference proteome</keyword>
<evidence type="ECO:0000256" key="4">
    <source>
        <dbReference type="ARBA" id="ARBA00022692"/>
    </source>
</evidence>
<evidence type="ECO:0000256" key="2">
    <source>
        <dbReference type="ARBA" id="ARBA00022448"/>
    </source>
</evidence>
<feature type="compositionally biased region" description="Low complexity" evidence="11">
    <location>
        <begin position="492"/>
        <end position="514"/>
    </location>
</feature>
<dbReference type="PANTHER" id="PTHR11537:SF254">
    <property type="entry name" value="POTASSIUM VOLTAGE-GATED CHANNEL PROTEIN SHAB"/>
    <property type="match status" value="1"/>
</dbReference>
<feature type="transmembrane region" description="Helical" evidence="12">
    <location>
        <begin position="279"/>
        <end position="300"/>
    </location>
</feature>
<feature type="domain" description="Ion transport" evidence="13">
    <location>
        <begin position="86"/>
        <end position="303"/>
    </location>
</feature>
<evidence type="ECO:0000256" key="10">
    <source>
        <dbReference type="ARBA" id="ARBA00023303"/>
    </source>
</evidence>
<evidence type="ECO:0000256" key="7">
    <source>
        <dbReference type="ARBA" id="ARBA00022989"/>
    </source>
</evidence>
<keyword evidence="3" id="KW-0633">Potassium transport</keyword>
<dbReference type="PRINTS" id="PR00169">
    <property type="entry name" value="KCHANNEL"/>
</dbReference>
<accession>A0ABN7RUD4</accession>
<evidence type="ECO:0000313" key="15">
    <source>
        <dbReference type="Proteomes" id="UP001158576"/>
    </source>
</evidence>